<dbReference type="Gene3D" id="3.90.70.10">
    <property type="entry name" value="Cysteine proteinases"/>
    <property type="match status" value="1"/>
</dbReference>
<dbReference type="SMART" id="SM00645">
    <property type="entry name" value="Pept_C1"/>
    <property type="match status" value="1"/>
</dbReference>
<name>A0A100VWZ1_9MYCO</name>
<comment type="caution">
    <text evidence="4">The sequence shown here is derived from an EMBL/GenBank/DDBJ whole genome shotgun (WGS) entry which is preliminary data.</text>
</comment>
<keyword evidence="4" id="KW-0378">Hydrolase</keyword>
<sequence>METIMPVLDVDALNQELRNSGARWTARVTPQTQLSDDEKKALLGVIFTQADLALAAAPPQAAAVAAPGAFAPAVDWRNRNGNHVTSVKDQKRCGSCVSFCCTAVVESMASIENGQLLDLSEADSHFNSAHGASCGGWNADACLEQIRLRGVVSDAALPYMTAFDNPPVTDPTTHLWVPHVVPTPNRAATQVSITSHGLITDINARKEYLSNVGPCSASFDVYDDFFSFGGTGVYHHVTGSFQGGHCVEVIGYSEAEQCWIAKNSWGTSWGDGGFFKIGYGECNFDTYAFATAQGVKLPVTHGWRGWESLGGILTSKPSATSWSSDRIDIVARGTDSAVYHRWWDGAHWGGWENLGGSCQSGPAICSWGSGRLDIFVTGTDHRLYHKWYQGGWSGWESLGGLLSSDPAAVSWGPNRIDVVARGMDSAMWHLWWDGQHWGGWENLGGTLDSSPAIASWSANRLDAFVKGTDSRLYHKWWDGAGWHGWESLGGYVGGDPGAVSWGPNRIDVFYPGATFHMMHKWWDGAWSGEEDLGGVLSSGVGASSWASGRLDCFVEGTDSAMYHKWYA</sequence>
<gene>
    <name evidence="4" type="ORF">RMCB_1633</name>
</gene>
<dbReference type="Pfam" id="PF00112">
    <property type="entry name" value="Peptidase_C1"/>
    <property type="match status" value="1"/>
</dbReference>
<keyword evidence="5" id="KW-1185">Reference proteome</keyword>
<dbReference type="CDD" id="cd22954">
    <property type="entry name" value="PLL_lectin"/>
    <property type="match status" value="1"/>
</dbReference>
<organism evidence="4 5">
    <name type="scientific">Mycolicibacterium brisbanense</name>
    <dbReference type="NCBI Taxonomy" id="146020"/>
    <lineage>
        <taxon>Bacteria</taxon>
        <taxon>Bacillati</taxon>
        <taxon>Actinomycetota</taxon>
        <taxon>Actinomycetes</taxon>
        <taxon>Mycobacteriales</taxon>
        <taxon>Mycobacteriaceae</taxon>
        <taxon>Mycolicibacterium</taxon>
    </lineage>
</organism>
<dbReference type="InterPro" id="IPR025661">
    <property type="entry name" value="Pept_asp_AS"/>
</dbReference>
<evidence type="ECO:0000313" key="5">
    <source>
        <dbReference type="Proteomes" id="UP000069620"/>
    </source>
</evidence>
<dbReference type="CDD" id="cd02248">
    <property type="entry name" value="Peptidase_C1A"/>
    <property type="match status" value="1"/>
</dbReference>
<evidence type="ECO:0000256" key="1">
    <source>
        <dbReference type="ARBA" id="ARBA00008455"/>
    </source>
</evidence>
<dbReference type="STRING" id="146020.RMCB_1633"/>
<protein>
    <submittedName>
        <fullName evidence="4">Cysteine protease</fullName>
    </submittedName>
</protein>
<dbReference type="PROSITE" id="PS00639">
    <property type="entry name" value="THIOL_PROTEASE_HIS"/>
    <property type="match status" value="1"/>
</dbReference>
<accession>A0A100VWZ1</accession>
<feature type="domain" description="Peptidase C1A papain C-terminal" evidence="3">
    <location>
        <begin position="70"/>
        <end position="292"/>
    </location>
</feature>
<dbReference type="Proteomes" id="UP000069620">
    <property type="component" value="Unassembled WGS sequence"/>
</dbReference>
<dbReference type="Gene3D" id="2.120.10.70">
    <property type="entry name" value="Fucose-specific lectin"/>
    <property type="match status" value="1"/>
</dbReference>
<evidence type="ECO:0000259" key="3">
    <source>
        <dbReference type="SMART" id="SM00645"/>
    </source>
</evidence>
<evidence type="ECO:0000313" key="4">
    <source>
        <dbReference type="EMBL" id="GAS87537.1"/>
    </source>
</evidence>
<dbReference type="PANTHER" id="PTHR12411">
    <property type="entry name" value="CYSTEINE PROTEASE FAMILY C1-RELATED"/>
    <property type="match status" value="1"/>
</dbReference>
<dbReference type="SUPFAM" id="SSF89372">
    <property type="entry name" value="Fucose-specific lectin"/>
    <property type="match status" value="2"/>
</dbReference>
<dbReference type="Pfam" id="PF26607">
    <property type="entry name" value="DUF8189"/>
    <property type="match status" value="1"/>
</dbReference>
<keyword evidence="4" id="KW-0645">Protease</keyword>
<dbReference type="GO" id="GO:0006508">
    <property type="term" value="P:proteolysis"/>
    <property type="evidence" value="ECO:0007669"/>
    <property type="project" value="UniProtKB-KW"/>
</dbReference>
<proteinExistence type="inferred from homology"/>
<comment type="similarity">
    <text evidence="1">Belongs to the peptidase C1 family.</text>
</comment>
<dbReference type="GO" id="GO:0008234">
    <property type="term" value="F:cysteine-type peptidase activity"/>
    <property type="evidence" value="ECO:0007669"/>
    <property type="project" value="InterPro"/>
</dbReference>
<reference evidence="5" key="1">
    <citation type="journal article" date="2016" name="Genome Announc.">
        <title>Draft Genome Sequences of Five Rapidly Growing Mycobacterium Species, M. thermoresistibile, M. fortuitum subsp. acetamidolyticum, M. canariasense, M. brisbanense, and M. novocastrense.</title>
        <authorList>
            <person name="Katahira K."/>
            <person name="Ogura Y."/>
            <person name="Gotoh Y."/>
            <person name="Hayashi T."/>
        </authorList>
    </citation>
    <scope>NUCLEOTIDE SEQUENCE [LARGE SCALE GENOMIC DNA]</scope>
    <source>
        <strain evidence="5">JCM15654</strain>
    </source>
</reference>
<reference evidence="5" key="2">
    <citation type="submission" date="2016-02" db="EMBL/GenBank/DDBJ databases">
        <title>Draft genome sequence of five rapidly growing Mycobacterium species.</title>
        <authorList>
            <person name="Katahira K."/>
            <person name="Gotou Y."/>
            <person name="Iida K."/>
            <person name="Ogura Y."/>
            <person name="Hayashi T."/>
        </authorList>
    </citation>
    <scope>NUCLEOTIDE SEQUENCE [LARGE SCALE GENOMIC DNA]</scope>
    <source>
        <strain evidence="5">JCM15654</strain>
    </source>
</reference>
<dbReference type="InterPro" id="IPR058502">
    <property type="entry name" value="PLL-like_beta-prop"/>
</dbReference>
<dbReference type="SUPFAM" id="SSF54001">
    <property type="entry name" value="Cysteine proteinases"/>
    <property type="match status" value="1"/>
</dbReference>
<dbReference type="AlphaFoldDB" id="A0A100VWZ1"/>
<dbReference type="InterPro" id="IPR013128">
    <property type="entry name" value="Peptidase_C1A"/>
</dbReference>
<evidence type="ECO:0000256" key="2">
    <source>
        <dbReference type="ARBA" id="ARBA00023157"/>
    </source>
</evidence>
<dbReference type="OrthoDB" id="5289073at2"/>
<dbReference type="InterPro" id="IPR000668">
    <property type="entry name" value="Peptidase_C1A_C"/>
</dbReference>
<dbReference type="InterPro" id="IPR025660">
    <property type="entry name" value="Pept_his_AS"/>
</dbReference>
<keyword evidence="2" id="KW-1015">Disulfide bond</keyword>
<dbReference type="InterPro" id="IPR039417">
    <property type="entry name" value="Peptidase_C1A_papain-like"/>
</dbReference>
<dbReference type="InterPro" id="IPR038765">
    <property type="entry name" value="Papain-like_cys_pep_sf"/>
</dbReference>
<dbReference type="EMBL" id="BCSX01000019">
    <property type="protein sequence ID" value="GAS87537.1"/>
    <property type="molecule type" value="Genomic_DNA"/>
</dbReference>
<dbReference type="PROSITE" id="PS00640">
    <property type="entry name" value="THIOL_PROTEASE_ASN"/>
    <property type="match status" value="1"/>
</dbReference>